<keyword evidence="5 6" id="KW-0067">ATP-binding</keyword>
<evidence type="ECO:0000256" key="7">
    <source>
        <dbReference type="SAM" id="MobiDB-lite"/>
    </source>
</evidence>
<dbReference type="Gene3D" id="1.10.510.10">
    <property type="entry name" value="Transferase(Phosphotransferase) domain 1"/>
    <property type="match status" value="1"/>
</dbReference>
<feature type="compositionally biased region" description="Basic and acidic residues" evidence="7">
    <location>
        <begin position="322"/>
        <end position="338"/>
    </location>
</feature>
<evidence type="ECO:0000313" key="10">
    <source>
        <dbReference type="Proteomes" id="UP001347796"/>
    </source>
</evidence>
<keyword evidence="3 6" id="KW-0547">Nucleotide-binding</keyword>
<feature type="region of interest" description="Disordered" evidence="7">
    <location>
        <begin position="303"/>
        <end position="349"/>
    </location>
</feature>
<dbReference type="InterPro" id="IPR011009">
    <property type="entry name" value="Kinase-like_dom_sf"/>
</dbReference>
<dbReference type="PROSITE" id="PS50011">
    <property type="entry name" value="PROTEIN_KINASE_DOM"/>
    <property type="match status" value="1"/>
</dbReference>
<feature type="binding site" evidence="6">
    <location>
        <position position="34"/>
    </location>
    <ligand>
        <name>ATP</name>
        <dbReference type="ChEBI" id="CHEBI:30616"/>
    </ligand>
</feature>
<dbReference type="CDD" id="cd07833">
    <property type="entry name" value="STKc_CDKL"/>
    <property type="match status" value="1"/>
</dbReference>
<evidence type="ECO:0000256" key="2">
    <source>
        <dbReference type="ARBA" id="ARBA00022679"/>
    </source>
</evidence>
<dbReference type="PROSITE" id="PS00107">
    <property type="entry name" value="PROTEIN_KINASE_ATP"/>
    <property type="match status" value="1"/>
</dbReference>
<feature type="compositionally biased region" description="Basic and acidic residues" evidence="7">
    <location>
        <begin position="711"/>
        <end position="727"/>
    </location>
</feature>
<name>A0AAN8JDR0_PATCE</name>
<protein>
    <recommendedName>
        <fullName evidence="8">Protein kinase domain-containing protein</fullName>
    </recommendedName>
</protein>
<dbReference type="EMBL" id="JAZGQO010000011">
    <property type="protein sequence ID" value="KAK6172579.1"/>
    <property type="molecule type" value="Genomic_DNA"/>
</dbReference>
<keyword evidence="10" id="KW-1185">Reference proteome</keyword>
<dbReference type="FunFam" id="1.10.510.10:FF:000624">
    <property type="entry name" value="Mitogen-activated protein kinase"/>
    <property type="match status" value="1"/>
</dbReference>
<keyword evidence="4" id="KW-0418">Kinase</keyword>
<feature type="region of interest" description="Disordered" evidence="7">
    <location>
        <begin position="687"/>
        <end position="733"/>
    </location>
</feature>
<organism evidence="9 10">
    <name type="scientific">Patella caerulea</name>
    <name type="common">Rayed Mediterranean limpet</name>
    <dbReference type="NCBI Taxonomy" id="87958"/>
    <lineage>
        <taxon>Eukaryota</taxon>
        <taxon>Metazoa</taxon>
        <taxon>Spiralia</taxon>
        <taxon>Lophotrochozoa</taxon>
        <taxon>Mollusca</taxon>
        <taxon>Gastropoda</taxon>
        <taxon>Patellogastropoda</taxon>
        <taxon>Patelloidea</taxon>
        <taxon>Patellidae</taxon>
        <taxon>Patella</taxon>
    </lineage>
</organism>
<evidence type="ECO:0000313" key="9">
    <source>
        <dbReference type="EMBL" id="KAK6172579.1"/>
    </source>
</evidence>
<feature type="compositionally biased region" description="Acidic residues" evidence="7">
    <location>
        <begin position="339"/>
        <end position="348"/>
    </location>
</feature>
<evidence type="ECO:0000256" key="4">
    <source>
        <dbReference type="ARBA" id="ARBA00022777"/>
    </source>
</evidence>
<dbReference type="Pfam" id="PF00069">
    <property type="entry name" value="Pkinase"/>
    <property type="match status" value="1"/>
</dbReference>
<feature type="region of interest" description="Disordered" evidence="7">
    <location>
        <begin position="764"/>
        <end position="837"/>
    </location>
</feature>
<dbReference type="InterPro" id="IPR050117">
    <property type="entry name" value="MAPK"/>
</dbReference>
<dbReference type="AlphaFoldDB" id="A0AAN8JDR0"/>
<feature type="region of interest" description="Disordered" evidence="7">
    <location>
        <begin position="559"/>
        <end position="579"/>
    </location>
</feature>
<dbReference type="InterPro" id="IPR000719">
    <property type="entry name" value="Prot_kinase_dom"/>
</dbReference>
<proteinExistence type="predicted"/>
<dbReference type="FunFam" id="3.30.200.20:FF:001093">
    <property type="entry name" value="Cyclin-dependent kinase-like 5"/>
    <property type="match status" value="1"/>
</dbReference>
<dbReference type="SMART" id="SM00220">
    <property type="entry name" value="S_TKc"/>
    <property type="match status" value="1"/>
</dbReference>
<dbReference type="InterPro" id="IPR017441">
    <property type="entry name" value="Protein_kinase_ATP_BS"/>
</dbReference>
<evidence type="ECO:0000259" key="8">
    <source>
        <dbReference type="PROSITE" id="PS50011"/>
    </source>
</evidence>
<dbReference type="SUPFAM" id="SSF56112">
    <property type="entry name" value="Protein kinase-like (PK-like)"/>
    <property type="match status" value="1"/>
</dbReference>
<evidence type="ECO:0000256" key="5">
    <source>
        <dbReference type="ARBA" id="ARBA00022840"/>
    </source>
</evidence>
<evidence type="ECO:0000256" key="3">
    <source>
        <dbReference type="ARBA" id="ARBA00022741"/>
    </source>
</evidence>
<accession>A0AAN8JDR0</accession>
<dbReference type="GO" id="GO:0004674">
    <property type="term" value="F:protein serine/threonine kinase activity"/>
    <property type="evidence" value="ECO:0007669"/>
    <property type="project" value="UniProtKB-KW"/>
</dbReference>
<evidence type="ECO:0000256" key="1">
    <source>
        <dbReference type="ARBA" id="ARBA00022527"/>
    </source>
</evidence>
<dbReference type="GO" id="GO:0005524">
    <property type="term" value="F:ATP binding"/>
    <property type="evidence" value="ECO:0007669"/>
    <property type="project" value="UniProtKB-UniRule"/>
</dbReference>
<dbReference type="Proteomes" id="UP001347796">
    <property type="component" value="Unassembled WGS sequence"/>
</dbReference>
<keyword evidence="2" id="KW-0808">Transferase</keyword>
<keyword evidence="1" id="KW-0723">Serine/threonine-protein kinase</keyword>
<dbReference type="PROSITE" id="PS00108">
    <property type="entry name" value="PROTEIN_KINASE_ST"/>
    <property type="match status" value="1"/>
</dbReference>
<comment type="caution">
    <text evidence="9">The sequence shown here is derived from an EMBL/GenBank/DDBJ whole genome shotgun (WGS) entry which is preliminary data.</text>
</comment>
<sequence length="837" mass="96014">MNKYEILGVVGEGAYGVVLKCRHRESGEMCAIKKFKDSEENEDVKRTTLRELKMLRTLKQENIVDLKEAFRRKGKLYLVFEYVERNMLELLEDMPNGVTLQKVRSYIYQLCNAIYWCHSNEVIHRDIKPENLLISKNDTLKLCDFGFARSVGGNPNGFYTDYVATRWYRSPELLIGAPYGKAVDIWAIGCIMGELSDGQPLFPGESEIDQLYVIQKIIGPLPPEQMNMFYKNPRFSGLKFPSVSHQQKLSKRYQGIMNSALIDFMQKTLMLEAPDRIVIEDCLQHPAFQTEQLLYQKARIPVRQSSPNKKRRNDYTTNIESENLKNKSEKAKELPEKMETEEDDEEEEGGIKISHLNSKYIKQPKPLGTVKPSIEHDIQNNHGGQGHDLKHRGDKHVKTDSVYIEDSFPPMEVEDKNSHRSDVKKLTKDGRHLSTFSDFRNMNILDKGDNQNQCDTSADSQGIEMDLSRCESKYIKKKNNFTEAAVEAHNRSHDSNNVSADTKTTNNSSNRSQTYTVSVQAPVSSTNQNNKSPSPRLERKKFLDQATQNELRRIKSSTIRKKRIQDNSRTDFSPSEKIAETKKSDVSTYLMNSRNKDAHNYYNSGRKVRNQLYNDFSYQRDSVRDNRHVAIQSRSYAKMAAQSPYQSHIDNSSHINYSAWRADSTSNLDPHNSSVYGFNRKKKKSKFLQDVDLGRTSPSIPPTNPMSRLSRMTDRPDDGREEGETTRDMYTPSIDAKEAVYNKAFKFNSLRKTVQTPVDRGVRLQPLSNNQSSHNPYQTTENSTSKVASRTDTELRTGPKSRPPSVMGEEFPDKEIPSPRNDLQPIRRIKTPLGFRG</sequence>
<dbReference type="PANTHER" id="PTHR24055">
    <property type="entry name" value="MITOGEN-ACTIVATED PROTEIN KINASE"/>
    <property type="match status" value="1"/>
</dbReference>
<feature type="domain" description="Protein kinase" evidence="8">
    <location>
        <begin position="4"/>
        <end position="288"/>
    </location>
</feature>
<dbReference type="InterPro" id="IPR008271">
    <property type="entry name" value="Ser/Thr_kinase_AS"/>
</dbReference>
<feature type="compositionally biased region" description="Polar residues" evidence="7">
    <location>
        <begin position="495"/>
        <end position="533"/>
    </location>
</feature>
<gene>
    <name evidence="9" type="ORF">SNE40_016206</name>
</gene>
<feature type="compositionally biased region" description="Polar residues" evidence="7">
    <location>
        <begin position="766"/>
        <end position="788"/>
    </location>
</feature>
<reference evidence="9 10" key="1">
    <citation type="submission" date="2024-01" db="EMBL/GenBank/DDBJ databases">
        <title>The genome of the rayed Mediterranean limpet Patella caerulea (Linnaeus, 1758).</title>
        <authorList>
            <person name="Anh-Thu Weber A."/>
            <person name="Halstead-Nussloch G."/>
        </authorList>
    </citation>
    <scope>NUCLEOTIDE SEQUENCE [LARGE SCALE GENOMIC DNA]</scope>
    <source>
        <strain evidence="9">AATW-2023a</strain>
        <tissue evidence="9">Whole specimen</tissue>
    </source>
</reference>
<dbReference type="Gene3D" id="3.30.200.20">
    <property type="entry name" value="Phosphorylase Kinase, domain 1"/>
    <property type="match status" value="1"/>
</dbReference>
<feature type="region of interest" description="Disordered" evidence="7">
    <location>
        <begin position="486"/>
        <end position="544"/>
    </location>
</feature>
<evidence type="ECO:0000256" key="6">
    <source>
        <dbReference type="PROSITE-ProRule" id="PRU10141"/>
    </source>
</evidence>